<evidence type="ECO:0000313" key="2">
    <source>
        <dbReference type="Proteomes" id="UP000242972"/>
    </source>
</evidence>
<protein>
    <submittedName>
        <fullName evidence="1">Uncharacterized protein</fullName>
    </submittedName>
</protein>
<organism evidence="1 2">
    <name type="scientific">Sulfobacillus benefaciens</name>
    <dbReference type="NCBI Taxonomy" id="453960"/>
    <lineage>
        <taxon>Bacteria</taxon>
        <taxon>Bacillati</taxon>
        <taxon>Bacillota</taxon>
        <taxon>Clostridia</taxon>
        <taxon>Eubacteriales</taxon>
        <taxon>Clostridiales Family XVII. Incertae Sedis</taxon>
        <taxon>Sulfobacillus</taxon>
    </lineage>
</organism>
<evidence type="ECO:0000313" key="1">
    <source>
        <dbReference type="EMBL" id="PSR26209.1"/>
    </source>
</evidence>
<comment type="caution">
    <text evidence="1">The sequence shown here is derived from an EMBL/GenBank/DDBJ whole genome shotgun (WGS) entry which is preliminary data.</text>
</comment>
<dbReference type="Proteomes" id="UP000242972">
    <property type="component" value="Unassembled WGS sequence"/>
</dbReference>
<name>A0A2T2WVE0_9FIRM</name>
<reference evidence="1 2" key="1">
    <citation type="journal article" date="2014" name="BMC Genomics">
        <title>Comparison of environmental and isolate Sulfobacillus genomes reveals diverse carbon, sulfur, nitrogen, and hydrogen metabolisms.</title>
        <authorList>
            <person name="Justice N.B."/>
            <person name="Norman A."/>
            <person name="Brown C.T."/>
            <person name="Singh A."/>
            <person name="Thomas B.C."/>
            <person name="Banfield J.F."/>
        </authorList>
    </citation>
    <scope>NUCLEOTIDE SEQUENCE [LARGE SCALE GENOMIC DNA]</scope>
    <source>
        <strain evidence="1">AMDSBA4</strain>
    </source>
</reference>
<accession>A0A2T2WVE0</accession>
<sequence length="62" mass="7025">MSRSQQRILQHLHYVLLEGTVAEWDAMVIRYGTSVLQHALVASDIPPVLQRLAQQLLVSSQE</sequence>
<dbReference type="EMBL" id="PXYW01000130">
    <property type="protein sequence ID" value="PSR26209.1"/>
    <property type="molecule type" value="Genomic_DNA"/>
</dbReference>
<gene>
    <name evidence="1" type="ORF">C7B46_20185</name>
</gene>
<proteinExistence type="predicted"/>
<dbReference type="AlphaFoldDB" id="A0A2T2WVE0"/>